<feature type="region of interest" description="Disordered" evidence="1">
    <location>
        <begin position="254"/>
        <end position="278"/>
    </location>
</feature>
<reference evidence="2 3" key="1">
    <citation type="submission" date="2010-05" db="EMBL/GenBank/DDBJ databases">
        <title>The Genome Sequence of Thecamonas trahens ATCC 50062.</title>
        <authorList>
            <consortium name="The Broad Institute Genome Sequencing Platform"/>
            <person name="Russ C."/>
            <person name="Cuomo C."/>
            <person name="Shea T."/>
            <person name="Young S.K."/>
            <person name="Zeng Q."/>
            <person name="Koehrsen M."/>
            <person name="Haas B."/>
            <person name="Borodovsky M."/>
            <person name="Guigo R."/>
            <person name="Alvarado L."/>
            <person name="Berlin A."/>
            <person name="Bochicchio J."/>
            <person name="Borenstein D."/>
            <person name="Chapman S."/>
            <person name="Chen Z."/>
            <person name="Freedman E."/>
            <person name="Gellesch M."/>
            <person name="Goldberg J."/>
            <person name="Griggs A."/>
            <person name="Gujja S."/>
            <person name="Heilman E."/>
            <person name="Heiman D."/>
            <person name="Hepburn T."/>
            <person name="Howarth C."/>
            <person name="Jen D."/>
            <person name="Larson L."/>
            <person name="Mehta T."/>
            <person name="Park D."/>
            <person name="Pearson M."/>
            <person name="Roberts A."/>
            <person name="Saif S."/>
            <person name="Shenoy N."/>
            <person name="Sisk P."/>
            <person name="Stolte C."/>
            <person name="Sykes S."/>
            <person name="Thomson T."/>
            <person name="Walk T."/>
            <person name="White J."/>
            <person name="Yandava C."/>
            <person name="Burger G."/>
            <person name="Gray M.W."/>
            <person name="Holland P.W.H."/>
            <person name="King N."/>
            <person name="Lang F.B.F."/>
            <person name="Roger A.J."/>
            <person name="Ruiz-Trillo I."/>
            <person name="Lander E."/>
            <person name="Nusbaum C."/>
        </authorList>
    </citation>
    <scope>NUCLEOTIDE SEQUENCE [LARGE SCALE GENOMIC DNA]</scope>
    <source>
        <strain evidence="2 3">ATCC 50062</strain>
    </source>
</reference>
<name>A0A0L0D3P7_THETB</name>
<dbReference type="GeneID" id="25562903"/>
<feature type="region of interest" description="Disordered" evidence="1">
    <location>
        <begin position="180"/>
        <end position="203"/>
    </location>
</feature>
<protein>
    <submittedName>
        <fullName evidence="2">Uncharacterized protein</fullName>
    </submittedName>
</protein>
<dbReference type="EMBL" id="GL349444">
    <property type="protein sequence ID" value="KNC46860.1"/>
    <property type="molecule type" value="Genomic_DNA"/>
</dbReference>
<dbReference type="AlphaFoldDB" id="A0A0L0D3P7"/>
<sequence length="717" mass="75533">MTDVVAVSSLPAPAPTATSLAAAPVPAPVAAQPDGVDAHEAGDPGASDDEVVFVEGPAAHLSLKELSVEERMAVYDVLLAQDVAFVEDPATDGHFVGMLAVPDADASETGSDAGAGADAAASQGADDAASDIQPEAGAATLDPVASDADTPNHALLAGQAQTETHTEIVRADATAIGRSLAAEATSSSRRKAPGSPSTPGRLDGLMHPALLDVEKTSVSPFGLKVTPMARVVSSASSIALRQASMASLSTSVASATTEAGAEPEGSPGADKESKRRGLRTNSDYEQMISFISRRYASFFDRLRSRHELTARKHVLGWLAKHIDELYDARAAFEAHQRSLVEDILAEAVSLRDRNPTVEAMSFDRFVLMHLAKKNGLRSLTEQTALDLVYNVELERASSLYVELFALFLEGTYDVQDLEFFLFARAVFAAELRPDKHTHLRNVVISPVHACELAKVVLGAPLLASAFFDVVDAFADGAGVAADTSDAVLAVGHVLALLVVFFHSTRPDEALLAYRASTSMADMASPDDGQVVSRPMTSSLNIISDGLIAAMRTAAEAHVDAFFTSIPHAFLQAASDPEELRTTLEVQLNSRLASQLSDLVHSADLAKGGMSSARASGLPREVFRYHEHLRALSNELQALEAAAPENSAEVADARRDFAVQLLLAPDIQAYCESTFNAALNGLVGGSEPGSPSALGIMPSDASVNWEQALDSQSSGVWH</sequence>
<dbReference type="RefSeq" id="XP_013760133.1">
    <property type="nucleotide sequence ID" value="XM_013904679.1"/>
</dbReference>
<evidence type="ECO:0000256" key="1">
    <source>
        <dbReference type="SAM" id="MobiDB-lite"/>
    </source>
</evidence>
<proteinExistence type="predicted"/>
<dbReference type="Proteomes" id="UP000054408">
    <property type="component" value="Unassembled WGS sequence"/>
</dbReference>
<feature type="region of interest" description="Disordered" evidence="1">
    <location>
        <begin position="28"/>
        <end position="49"/>
    </location>
</feature>
<evidence type="ECO:0000313" key="2">
    <source>
        <dbReference type="EMBL" id="KNC46860.1"/>
    </source>
</evidence>
<dbReference type="eggNOG" id="ENOG502SFCD">
    <property type="taxonomic scope" value="Eukaryota"/>
</dbReference>
<accession>A0A0L0D3P7</accession>
<evidence type="ECO:0000313" key="3">
    <source>
        <dbReference type="Proteomes" id="UP000054408"/>
    </source>
</evidence>
<organism evidence="2 3">
    <name type="scientific">Thecamonas trahens ATCC 50062</name>
    <dbReference type="NCBI Taxonomy" id="461836"/>
    <lineage>
        <taxon>Eukaryota</taxon>
        <taxon>Apusozoa</taxon>
        <taxon>Apusomonadida</taxon>
        <taxon>Apusomonadidae</taxon>
        <taxon>Thecamonas</taxon>
    </lineage>
</organism>
<keyword evidence="3" id="KW-1185">Reference proteome</keyword>
<feature type="region of interest" description="Disordered" evidence="1">
    <location>
        <begin position="105"/>
        <end position="130"/>
    </location>
</feature>
<gene>
    <name evidence="2" type="ORF">AMSG_03291</name>
</gene>
<dbReference type="OrthoDB" id="125812at2759"/>